<dbReference type="VEuPathDB" id="VectorBase:ASIC015240"/>
<dbReference type="EMBL" id="KE525329">
    <property type="protein sequence ID" value="KFB47216.1"/>
    <property type="molecule type" value="Genomic_DNA"/>
</dbReference>
<sequence length="50" mass="5248">MTAAFASKSLCFILSPAAWRTESRAPSGVKIDYNTTTTTGVHGGESVESL</sequence>
<keyword evidence="4" id="KW-1185">Reference proteome</keyword>
<gene>
    <name evidence="2" type="ORF">ZHAS_00015240</name>
</gene>
<dbReference type="EnsemblMetazoa" id="ASIC015240-RA">
    <property type="protein sequence ID" value="ASIC015240-PA"/>
    <property type="gene ID" value="ASIC015240"/>
</dbReference>
<name>A0A084WAH2_ANOSI</name>
<dbReference type="AlphaFoldDB" id="A0A084WAH2"/>
<reference evidence="2 4" key="1">
    <citation type="journal article" date="2014" name="BMC Genomics">
        <title>Genome sequence of Anopheles sinensis provides insight into genetics basis of mosquito competence for malaria parasites.</title>
        <authorList>
            <person name="Zhou D."/>
            <person name="Zhang D."/>
            <person name="Ding G."/>
            <person name="Shi L."/>
            <person name="Hou Q."/>
            <person name="Ye Y."/>
            <person name="Xu Y."/>
            <person name="Zhou H."/>
            <person name="Xiong C."/>
            <person name="Li S."/>
            <person name="Yu J."/>
            <person name="Hong S."/>
            <person name="Yu X."/>
            <person name="Zou P."/>
            <person name="Chen C."/>
            <person name="Chang X."/>
            <person name="Wang W."/>
            <person name="Lv Y."/>
            <person name="Sun Y."/>
            <person name="Ma L."/>
            <person name="Shen B."/>
            <person name="Zhu C."/>
        </authorList>
    </citation>
    <scope>NUCLEOTIDE SEQUENCE [LARGE SCALE GENOMIC DNA]</scope>
</reference>
<proteinExistence type="predicted"/>
<evidence type="ECO:0000256" key="1">
    <source>
        <dbReference type="SAM" id="MobiDB-lite"/>
    </source>
</evidence>
<feature type="region of interest" description="Disordered" evidence="1">
    <location>
        <begin position="29"/>
        <end position="50"/>
    </location>
</feature>
<organism evidence="2">
    <name type="scientific">Anopheles sinensis</name>
    <name type="common">Mosquito</name>
    <dbReference type="NCBI Taxonomy" id="74873"/>
    <lineage>
        <taxon>Eukaryota</taxon>
        <taxon>Metazoa</taxon>
        <taxon>Ecdysozoa</taxon>
        <taxon>Arthropoda</taxon>
        <taxon>Hexapoda</taxon>
        <taxon>Insecta</taxon>
        <taxon>Pterygota</taxon>
        <taxon>Neoptera</taxon>
        <taxon>Endopterygota</taxon>
        <taxon>Diptera</taxon>
        <taxon>Nematocera</taxon>
        <taxon>Culicoidea</taxon>
        <taxon>Culicidae</taxon>
        <taxon>Anophelinae</taxon>
        <taxon>Anopheles</taxon>
    </lineage>
</organism>
<dbReference type="EMBL" id="ATLV01022193">
    <property type="status" value="NOT_ANNOTATED_CDS"/>
    <property type="molecule type" value="Genomic_DNA"/>
</dbReference>
<evidence type="ECO:0000313" key="4">
    <source>
        <dbReference type="Proteomes" id="UP000030765"/>
    </source>
</evidence>
<protein>
    <submittedName>
        <fullName evidence="2 3">Uncharacterized protein</fullName>
    </submittedName>
</protein>
<evidence type="ECO:0000313" key="2">
    <source>
        <dbReference type="EMBL" id="KFB47216.1"/>
    </source>
</evidence>
<dbReference type="Proteomes" id="UP000030765">
    <property type="component" value="Unassembled WGS sequence"/>
</dbReference>
<evidence type="ECO:0000313" key="3">
    <source>
        <dbReference type="EnsemblMetazoa" id="ASIC015240-PA"/>
    </source>
</evidence>
<accession>A0A084WAH2</accession>
<reference evidence="3" key="2">
    <citation type="submission" date="2020-05" db="UniProtKB">
        <authorList>
            <consortium name="EnsemblMetazoa"/>
        </authorList>
    </citation>
    <scope>IDENTIFICATION</scope>
</reference>